<name>A0A5B7H5F5_PORTR</name>
<keyword evidence="1" id="KW-0732">Signal</keyword>
<dbReference type="InterPro" id="IPR036179">
    <property type="entry name" value="Ig-like_dom_sf"/>
</dbReference>
<feature type="chain" id="PRO_5022838942" description="Ig-like domain-containing protein" evidence="1">
    <location>
        <begin position="18"/>
        <end position="103"/>
    </location>
</feature>
<dbReference type="Proteomes" id="UP000324222">
    <property type="component" value="Unassembled WGS sequence"/>
</dbReference>
<evidence type="ECO:0000313" key="3">
    <source>
        <dbReference type="Proteomes" id="UP000324222"/>
    </source>
</evidence>
<keyword evidence="3" id="KW-1185">Reference proteome</keyword>
<dbReference type="OrthoDB" id="10012075at2759"/>
<proteinExistence type="predicted"/>
<dbReference type="AlphaFoldDB" id="A0A5B7H5F5"/>
<sequence length="103" mass="11463">MFLLFVAAWAAVKVLEGQTLTIGKVSRLHMGAYLCVASNGIQPSVSKRIQLKVQCEYLYLFPSSSPYPSPTLLFPLILFLCTYPLTASRALDMFLFIILCNPT</sequence>
<feature type="signal peptide" evidence="1">
    <location>
        <begin position="1"/>
        <end position="17"/>
    </location>
</feature>
<dbReference type="EMBL" id="VSRR010023230">
    <property type="protein sequence ID" value="MPC65333.1"/>
    <property type="molecule type" value="Genomic_DNA"/>
</dbReference>
<gene>
    <name evidence="2" type="ORF">E2C01_059466</name>
</gene>
<reference evidence="2 3" key="1">
    <citation type="submission" date="2019-05" db="EMBL/GenBank/DDBJ databases">
        <title>Another draft genome of Portunus trituberculatus and its Hox gene families provides insights of decapod evolution.</title>
        <authorList>
            <person name="Jeong J.-H."/>
            <person name="Song I."/>
            <person name="Kim S."/>
            <person name="Choi T."/>
            <person name="Kim D."/>
            <person name="Ryu S."/>
            <person name="Kim W."/>
        </authorList>
    </citation>
    <scope>NUCLEOTIDE SEQUENCE [LARGE SCALE GENOMIC DNA]</scope>
    <source>
        <tissue evidence="2">Muscle</tissue>
    </source>
</reference>
<organism evidence="2 3">
    <name type="scientific">Portunus trituberculatus</name>
    <name type="common">Swimming crab</name>
    <name type="synonym">Neptunus trituberculatus</name>
    <dbReference type="NCBI Taxonomy" id="210409"/>
    <lineage>
        <taxon>Eukaryota</taxon>
        <taxon>Metazoa</taxon>
        <taxon>Ecdysozoa</taxon>
        <taxon>Arthropoda</taxon>
        <taxon>Crustacea</taxon>
        <taxon>Multicrustacea</taxon>
        <taxon>Malacostraca</taxon>
        <taxon>Eumalacostraca</taxon>
        <taxon>Eucarida</taxon>
        <taxon>Decapoda</taxon>
        <taxon>Pleocyemata</taxon>
        <taxon>Brachyura</taxon>
        <taxon>Eubrachyura</taxon>
        <taxon>Portunoidea</taxon>
        <taxon>Portunidae</taxon>
        <taxon>Portuninae</taxon>
        <taxon>Portunus</taxon>
    </lineage>
</organism>
<dbReference type="Gene3D" id="2.60.40.10">
    <property type="entry name" value="Immunoglobulins"/>
    <property type="match status" value="1"/>
</dbReference>
<evidence type="ECO:0000313" key="2">
    <source>
        <dbReference type="EMBL" id="MPC65333.1"/>
    </source>
</evidence>
<evidence type="ECO:0008006" key="4">
    <source>
        <dbReference type="Google" id="ProtNLM"/>
    </source>
</evidence>
<accession>A0A5B7H5F5</accession>
<protein>
    <recommendedName>
        <fullName evidence="4">Ig-like domain-containing protein</fullName>
    </recommendedName>
</protein>
<dbReference type="InterPro" id="IPR013783">
    <property type="entry name" value="Ig-like_fold"/>
</dbReference>
<evidence type="ECO:0000256" key="1">
    <source>
        <dbReference type="SAM" id="SignalP"/>
    </source>
</evidence>
<comment type="caution">
    <text evidence="2">The sequence shown here is derived from an EMBL/GenBank/DDBJ whole genome shotgun (WGS) entry which is preliminary data.</text>
</comment>
<dbReference type="SUPFAM" id="SSF48726">
    <property type="entry name" value="Immunoglobulin"/>
    <property type="match status" value="1"/>
</dbReference>